<keyword evidence="8" id="KW-1185">Reference proteome</keyword>
<dbReference type="Proteomes" id="UP000308267">
    <property type="component" value="Unassembled WGS sequence"/>
</dbReference>
<evidence type="ECO:0000256" key="1">
    <source>
        <dbReference type="ARBA" id="ARBA00004606"/>
    </source>
</evidence>
<dbReference type="OrthoDB" id="411524at2759"/>
<evidence type="ECO:0000256" key="5">
    <source>
        <dbReference type="ARBA" id="ARBA00022968"/>
    </source>
</evidence>
<dbReference type="InterPro" id="IPR051993">
    <property type="entry name" value="Glycosyltransferase_8"/>
</dbReference>
<keyword evidence="5" id="KW-0735">Signal-anchor</keyword>
<keyword evidence="6" id="KW-1133">Transmembrane helix</keyword>
<dbReference type="EMBL" id="SJOL01006443">
    <property type="protein sequence ID" value="TGZ66664.1"/>
    <property type="molecule type" value="Genomic_DNA"/>
</dbReference>
<reference evidence="7 8" key="1">
    <citation type="journal article" date="2019" name="BMC Genomics">
        <title>New insights from Opisthorchis felineus genome: update on genomics of the epidemiologically important liver flukes.</title>
        <authorList>
            <person name="Ershov N.I."/>
            <person name="Mordvinov V.A."/>
            <person name="Prokhortchouk E.B."/>
            <person name="Pakharukova M.Y."/>
            <person name="Gunbin K.V."/>
            <person name="Ustyantsev K."/>
            <person name="Genaev M.A."/>
            <person name="Blinov A.G."/>
            <person name="Mazur A."/>
            <person name="Boulygina E."/>
            <person name="Tsygankova S."/>
            <person name="Khrameeva E."/>
            <person name="Chekanov N."/>
            <person name="Fan G."/>
            <person name="Xiao A."/>
            <person name="Zhang H."/>
            <person name="Xu X."/>
            <person name="Yang H."/>
            <person name="Solovyev V."/>
            <person name="Lee S.M."/>
            <person name="Liu X."/>
            <person name="Afonnikov D.A."/>
            <person name="Skryabin K.G."/>
        </authorList>
    </citation>
    <scope>NUCLEOTIDE SEQUENCE [LARGE SCALE GENOMIC DNA]</scope>
    <source>
        <strain evidence="7">AK-0245</strain>
        <tissue evidence="7">Whole organism</tissue>
    </source>
</reference>
<keyword evidence="6" id="KW-0812">Transmembrane</keyword>
<gene>
    <name evidence="7" type="ORF">CRM22_005193</name>
</gene>
<feature type="transmembrane region" description="Helical" evidence="6">
    <location>
        <begin position="6"/>
        <end position="28"/>
    </location>
</feature>
<dbReference type="Gene3D" id="3.90.550.10">
    <property type="entry name" value="Spore Coat Polysaccharide Biosynthesis Protein SpsA, Chain A"/>
    <property type="match status" value="1"/>
</dbReference>
<dbReference type="PANTHER" id="PTHR46012:SF2">
    <property type="entry name" value="IP22168P"/>
    <property type="match status" value="1"/>
</dbReference>
<keyword evidence="6" id="KW-0472">Membrane</keyword>
<comment type="caution">
    <text evidence="7">The sequence shown here is derived from an EMBL/GenBank/DDBJ whole genome shotgun (WGS) entry which is preliminary data.</text>
</comment>
<dbReference type="AlphaFoldDB" id="A0A4V3SF21"/>
<dbReference type="SUPFAM" id="SSF53448">
    <property type="entry name" value="Nucleotide-diphospho-sugar transferases"/>
    <property type="match status" value="1"/>
</dbReference>
<dbReference type="GO" id="GO:0035252">
    <property type="term" value="F:UDP-xylosyltransferase activity"/>
    <property type="evidence" value="ECO:0007669"/>
    <property type="project" value="TreeGrafter"/>
</dbReference>
<evidence type="ECO:0008006" key="9">
    <source>
        <dbReference type="Google" id="ProtNLM"/>
    </source>
</evidence>
<comment type="subcellular location">
    <subcellularLocation>
        <location evidence="1">Membrane</location>
        <topology evidence="1">Single-pass type II membrane protein</topology>
    </subcellularLocation>
</comment>
<evidence type="ECO:0000313" key="8">
    <source>
        <dbReference type="Proteomes" id="UP000308267"/>
    </source>
</evidence>
<sequence>MRTARTILVITLLLSIGIMLLGMFLQLVQNIRLNKGKRDRLLIGPLSKDVFDENTIHITQFVKGKKSLIRSITMLKSLLYFQNHLSSASQECLWLEPFQSSPCFTELHPAQNPIHVHFITEYDLWPVLKAQLNNCSLPYLECSFYNLAEYQWFSKRIPNIHHAGSPGVAKLWVPYILPHWVIRTIVVDSDILWNENVETLWKMFDHFTSTQMLGMAWEQQSQDAGCSRSSKTFFPVTGVNSGLVLMHLWRMRAAHWDLITERHIVSFLAVRKYLSQADQDIYNSVLALKPEWLYNLPCEWNVQVYSPIAVQCCPVIWPDRRPKITHECSDVNQTSTRSYGFLRIAHYNKAHKPEDTGWKNARPYNPLPSGFALTIDELRSRYFDVYARFRKIPMNCFT</sequence>
<dbReference type="GO" id="GO:0016020">
    <property type="term" value="C:membrane"/>
    <property type="evidence" value="ECO:0007669"/>
    <property type="project" value="UniProtKB-SubCell"/>
</dbReference>
<comment type="similarity">
    <text evidence="2">Belongs to the glycosyltransferase 8 family.</text>
</comment>
<evidence type="ECO:0000256" key="6">
    <source>
        <dbReference type="SAM" id="Phobius"/>
    </source>
</evidence>
<dbReference type="PANTHER" id="PTHR46012">
    <property type="entry name" value="IP22168P"/>
    <property type="match status" value="1"/>
</dbReference>
<dbReference type="STRING" id="147828.A0A4V3SF21"/>
<keyword evidence="4" id="KW-0808">Transferase</keyword>
<proteinExistence type="inferred from homology"/>
<keyword evidence="3" id="KW-0328">Glycosyltransferase</keyword>
<name>A0A4V3SF21_OPIFE</name>
<dbReference type="InterPro" id="IPR029044">
    <property type="entry name" value="Nucleotide-diphossugar_trans"/>
</dbReference>
<accession>A0A4V3SF21</accession>
<evidence type="ECO:0000256" key="3">
    <source>
        <dbReference type="ARBA" id="ARBA00022676"/>
    </source>
</evidence>
<protein>
    <recommendedName>
        <fullName evidence="9">Glycosyltransferase-like protein LARGE2</fullName>
    </recommendedName>
</protein>
<dbReference type="GO" id="GO:0016266">
    <property type="term" value="P:protein O-linked glycosylation via N-acetyl-galactosamine"/>
    <property type="evidence" value="ECO:0007669"/>
    <property type="project" value="TreeGrafter"/>
</dbReference>
<organism evidence="7 8">
    <name type="scientific">Opisthorchis felineus</name>
    <dbReference type="NCBI Taxonomy" id="147828"/>
    <lineage>
        <taxon>Eukaryota</taxon>
        <taxon>Metazoa</taxon>
        <taxon>Spiralia</taxon>
        <taxon>Lophotrochozoa</taxon>
        <taxon>Platyhelminthes</taxon>
        <taxon>Trematoda</taxon>
        <taxon>Digenea</taxon>
        <taxon>Opisthorchiida</taxon>
        <taxon>Opisthorchiata</taxon>
        <taxon>Opisthorchiidae</taxon>
        <taxon>Opisthorchis</taxon>
    </lineage>
</organism>
<evidence type="ECO:0000256" key="2">
    <source>
        <dbReference type="ARBA" id="ARBA00006351"/>
    </source>
</evidence>
<evidence type="ECO:0000313" key="7">
    <source>
        <dbReference type="EMBL" id="TGZ66664.1"/>
    </source>
</evidence>
<evidence type="ECO:0000256" key="4">
    <source>
        <dbReference type="ARBA" id="ARBA00022679"/>
    </source>
</evidence>